<dbReference type="RefSeq" id="XP_022290195.1">
    <property type="nucleotide sequence ID" value="XM_022434487.1"/>
</dbReference>
<accession>A0A8B8AG91</accession>
<evidence type="ECO:0000259" key="9">
    <source>
        <dbReference type="PROSITE" id="PS50114"/>
    </source>
</evidence>
<dbReference type="GO" id="GO:0043565">
    <property type="term" value="F:sequence-specific DNA binding"/>
    <property type="evidence" value="ECO:0007669"/>
    <property type="project" value="InterPro"/>
</dbReference>
<dbReference type="Gene3D" id="3.30.50.10">
    <property type="entry name" value="Erythroid Transcription Factor GATA-1, subunit A"/>
    <property type="match status" value="1"/>
</dbReference>
<dbReference type="AlphaFoldDB" id="A0A8B8AG91"/>
<feature type="region of interest" description="Disordered" evidence="8">
    <location>
        <begin position="247"/>
        <end position="278"/>
    </location>
</feature>
<evidence type="ECO:0000256" key="2">
    <source>
        <dbReference type="ARBA" id="ARBA00014943"/>
    </source>
</evidence>
<gene>
    <name evidence="11" type="primary">LOC111101857</name>
</gene>
<dbReference type="GeneID" id="111101857"/>
<dbReference type="SUPFAM" id="SSF57716">
    <property type="entry name" value="Glucocorticoid receptor-like (DNA-binding domain)"/>
    <property type="match status" value="1"/>
</dbReference>
<sequence length="291" mass="32577">MPFGSKPTCELCKSTNSTMWRKGSNGEIICNTCSLKQSCPGGEKDASDSNGSIPERTKNNGNANLAGPVLRKSARIKPTKHKYITAAKALATKGKSRRMVFKKSQPIKAPTAVSTVVTGESIYYDGMYYQTGDIVSLVDHDDSVYYAQIRGFMQDQYNEKSVVLSWLLPTQNSPKVGFDPSTYILGPEEDLPRKMEYIEFVCHAPSDYYKCRTGPYLTISREPELCYIWTTMGEKITPVPNSDEMFGMKDSISSKAPGIKFSKEEKRGQKKQDKEKNFPVEIKKEIIVDDP</sequence>
<evidence type="ECO:0000256" key="7">
    <source>
        <dbReference type="PROSITE-ProRule" id="PRU00094"/>
    </source>
</evidence>
<keyword evidence="3" id="KW-0479">Metal-binding</keyword>
<evidence type="ECO:0000256" key="6">
    <source>
        <dbReference type="ARBA" id="ARBA00023242"/>
    </source>
</evidence>
<dbReference type="SMART" id="SM00401">
    <property type="entry name" value="ZnF_GATA"/>
    <property type="match status" value="1"/>
</dbReference>
<dbReference type="InterPro" id="IPR000679">
    <property type="entry name" value="Znf_GATA"/>
</dbReference>
<feature type="domain" description="GATA-type" evidence="9">
    <location>
        <begin position="9"/>
        <end position="56"/>
    </location>
</feature>
<reference evidence="10" key="1">
    <citation type="submission" date="2024-06" db="UniProtKB">
        <authorList>
            <consortium name="RefSeq"/>
        </authorList>
    </citation>
    <scope>NUCLEOTIDE SEQUENCE [LARGE SCALE GENOMIC DNA]</scope>
</reference>
<reference evidence="11" key="2">
    <citation type="submission" date="2025-08" db="UniProtKB">
        <authorList>
            <consortium name="RefSeq"/>
        </authorList>
    </citation>
    <scope>IDENTIFICATION</scope>
    <source>
        <tissue evidence="11">Whole sample</tissue>
    </source>
</reference>
<dbReference type="GO" id="GO:0005634">
    <property type="term" value="C:nucleus"/>
    <property type="evidence" value="ECO:0007669"/>
    <property type="project" value="UniProtKB-SubCell"/>
</dbReference>
<organism evidence="10 11">
    <name type="scientific">Crassostrea virginica</name>
    <name type="common">Eastern oyster</name>
    <dbReference type="NCBI Taxonomy" id="6565"/>
    <lineage>
        <taxon>Eukaryota</taxon>
        <taxon>Metazoa</taxon>
        <taxon>Spiralia</taxon>
        <taxon>Lophotrochozoa</taxon>
        <taxon>Mollusca</taxon>
        <taxon>Bivalvia</taxon>
        <taxon>Autobranchia</taxon>
        <taxon>Pteriomorphia</taxon>
        <taxon>Ostreida</taxon>
        <taxon>Ostreoidea</taxon>
        <taxon>Ostreidae</taxon>
        <taxon>Crassostrea</taxon>
    </lineage>
</organism>
<dbReference type="Proteomes" id="UP000694844">
    <property type="component" value="Chromosome 1"/>
</dbReference>
<feature type="region of interest" description="Disordered" evidence="8">
    <location>
        <begin position="38"/>
        <end position="66"/>
    </location>
</feature>
<keyword evidence="4 7" id="KW-0863">Zinc-finger</keyword>
<evidence type="ECO:0000256" key="8">
    <source>
        <dbReference type="SAM" id="MobiDB-lite"/>
    </source>
</evidence>
<keyword evidence="10" id="KW-1185">Reference proteome</keyword>
<name>A0A8B8AG91_CRAVI</name>
<dbReference type="OrthoDB" id="9994231at2759"/>
<dbReference type="PROSITE" id="PS50114">
    <property type="entry name" value="GATA_ZN_FINGER_2"/>
    <property type="match status" value="1"/>
</dbReference>
<dbReference type="GO" id="GO:0008270">
    <property type="term" value="F:zinc ion binding"/>
    <property type="evidence" value="ECO:0007669"/>
    <property type="project" value="UniProtKB-KW"/>
</dbReference>
<evidence type="ECO:0000256" key="1">
    <source>
        <dbReference type="ARBA" id="ARBA00004123"/>
    </source>
</evidence>
<dbReference type="GO" id="GO:0006325">
    <property type="term" value="P:chromatin organization"/>
    <property type="evidence" value="ECO:0007669"/>
    <property type="project" value="TreeGrafter"/>
</dbReference>
<evidence type="ECO:0000256" key="5">
    <source>
        <dbReference type="ARBA" id="ARBA00022833"/>
    </source>
</evidence>
<dbReference type="PANTHER" id="PTHR13340:SF2">
    <property type="entry name" value="GATA ZINC FINGER DOMAIN-CONTAINING PROTEIN 1"/>
    <property type="match status" value="1"/>
</dbReference>
<protein>
    <recommendedName>
        <fullName evidence="2">GATA zinc finger domain-containing protein 1</fullName>
    </recommendedName>
</protein>
<evidence type="ECO:0000313" key="10">
    <source>
        <dbReference type="Proteomes" id="UP000694844"/>
    </source>
</evidence>
<evidence type="ECO:0000313" key="11">
    <source>
        <dbReference type="RefSeq" id="XP_022290195.1"/>
    </source>
</evidence>
<evidence type="ECO:0000256" key="4">
    <source>
        <dbReference type="ARBA" id="ARBA00022771"/>
    </source>
</evidence>
<evidence type="ECO:0000256" key="3">
    <source>
        <dbReference type="ARBA" id="ARBA00022723"/>
    </source>
</evidence>
<dbReference type="InterPro" id="IPR039050">
    <property type="entry name" value="GATAD1"/>
</dbReference>
<dbReference type="KEGG" id="cvn:111101857"/>
<proteinExistence type="predicted"/>
<comment type="subcellular location">
    <subcellularLocation>
        <location evidence="1">Nucleus</location>
    </subcellularLocation>
</comment>
<dbReference type="PANTHER" id="PTHR13340">
    <property type="entry name" value="GATA ZINC FINGER DOMAIN-CONTAINING"/>
    <property type="match status" value="1"/>
</dbReference>
<dbReference type="GO" id="GO:0006355">
    <property type="term" value="P:regulation of DNA-templated transcription"/>
    <property type="evidence" value="ECO:0007669"/>
    <property type="project" value="InterPro"/>
</dbReference>
<dbReference type="InterPro" id="IPR013088">
    <property type="entry name" value="Znf_NHR/GATA"/>
</dbReference>
<keyword evidence="5" id="KW-0862">Zinc</keyword>
<feature type="compositionally biased region" description="Basic and acidic residues" evidence="8">
    <location>
        <begin position="261"/>
        <end position="278"/>
    </location>
</feature>
<keyword evidence="6" id="KW-0539">Nucleus</keyword>